<dbReference type="GO" id="GO:0071555">
    <property type="term" value="P:cell wall organization"/>
    <property type="evidence" value="ECO:0007669"/>
    <property type="project" value="UniProtKB-KW"/>
</dbReference>
<evidence type="ECO:0000313" key="7">
    <source>
        <dbReference type="Proteomes" id="UP000287171"/>
    </source>
</evidence>
<dbReference type="SUPFAM" id="SSF55846">
    <property type="entry name" value="N-acetylmuramoyl-L-alanine amidase-like"/>
    <property type="match status" value="1"/>
</dbReference>
<dbReference type="AlphaFoldDB" id="A0A402B4E8"/>
<dbReference type="Proteomes" id="UP000287171">
    <property type="component" value="Unassembled WGS sequence"/>
</dbReference>
<dbReference type="GO" id="GO:0008745">
    <property type="term" value="F:N-acetylmuramoyl-L-alanine amidase activity"/>
    <property type="evidence" value="ECO:0007669"/>
    <property type="project" value="UniProtKB-EC"/>
</dbReference>
<sequence length="601" mass="64805">MQQQFLSKRIEITIVLALLLSFSLSALSGGTPLQASAAIGSQSANGAITQASQTTGVPAELLKALAYMEGQFNNHQGRPSVDGGYGSMHLIKNRRGNTLDEAAMDIGVAVDKLKKDLATNIRGGAAVLRDEALQQSSSHTLPGNLADWYGVVATYSHAATRTSALQYADALYTVLNAGFSRQTESGETVTLAPQNVQPHTATAASAKIATTSSLPAGCKRDNKVDYAGAIDCIVPTSFDCTPPDSTYPGCTYESTDRPKVLPVNYVTIHDTEGGLQASLGVFQDVNSGVSIHYLVDTDGTIYQLLHDKDVAYHVGNYWYNQRSIGIEHIGYDATGYLWYNAAQYLSSAKLTAYLLKKYNIPLDHDHIVSHGTVPSPGLFTNHVDPGPYWLWTYYLKLIHEQGVPYPKGKKYDNVITLKPRTDQKPLGRNGTETSANFNFFYLHTGPNTHAPLVTALGINDMTDETNNVETNTSYYYINKVKDPVGTGDTFYEIWYGVSDHGGDNPPTPLADAHLAWLDVPPGGAIEGPGTPVTLNSATGADIAVTGKPMTGATTIGYAPSGAIFVSGYTYVEDGTTNLWYEINYNHRQAWVPASVVVPTSK</sequence>
<evidence type="ECO:0000256" key="1">
    <source>
        <dbReference type="ARBA" id="ARBA00001561"/>
    </source>
</evidence>
<gene>
    <name evidence="6" type="ORF">KDA_17180</name>
</gene>
<keyword evidence="4" id="KW-0961">Cell wall biogenesis/degradation</keyword>
<keyword evidence="3" id="KW-0378">Hydrolase</keyword>
<dbReference type="EC" id="3.5.1.28" evidence="2"/>
<dbReference type="RefSeq" id="WP_126626719.1">
    <property type="nucleotide sequence ID" value="NZ_BIFT01000001.1"/>
</dbReference>
<comment type="caution">
    <text evidence="6">The sequence shown here is derived from an EMBL/GenBank/DDBJ whole genome shotgun (WGS) entry which is preliminary data.</text>
</comment>
<dbReference type="OrthoDB" id="66275at2"/>
<evidence type="ECO:0000256" key="2">
    <source>
        <dbReference type="ARBA" id="ARBA00011901"/>
    </source>
</evidence>
<keyword evidence="7" id="KW-1185">Reference proteome</keyword>
<protein>
    <recommendedName>
        <fullName evidence="2">N-acetylmuramoyl-L-alanine amidase</fullName>
        <ecNumber evidence="2">3.5.1.28</ecNumber>
    </recommendedName>
</protein>
<feature type="domain" description="N-acetylmuramoyl-L-alanine amidase" evidence="5">
    <location>
        <begin position="252"/>
        <end position="386"/>
    </location>
</feature>
<dbReference type="InterPro" id="IPR023346">
    <property type="entry name" value="Lysozyme-like_dom_sf"/>
</dbReference>
<dbReference type="FunFam" id="3.40.80.10:FF:000006">
    <property type="entry name" value="N-acetylmuramoyl-L-alanine amidase"/>
    <property type="match status" value="1"/>
</dbReference>
<dbReference type="PANTHER" id="PTHR30417">
    <property type="entry name" value="N-ACETYLMURAMOYL-L-ALANINE AMIDASE AMID"/>
    <property type="match status" value="1"/>
</dbReference>
<dbReference type="GO" id="GO:0009254">
    <property type="term" value="P:peptidoglycan turnover"/>
    <property type="evidence" value="ECO:0007669"/>
    <property type="project" value="TreeGrafter"/>
</dbReference>
<evidence type="ECO:0000256" key="4">
    <source>
        <dbReference type="ARBA" id="ARBA00023316"/>
    </source>
</evidence>
<name>A0A402B4E8_9CHLR</name>
<dbReference type="Pfam" id="PF01510">
    <property type="entry name" value="Amidase_2"/>
    <property type="match status" value="1"/>
</dbReference>
<dbReference type="SUPFAM" id="SSF53955">
    <property type="entry name" value="Lysozyme-like"/>
    <property type="match status" value="1"/>
</dbReference>
<dbReference type="EMBL" id="BIFT01000001">
    <property type="protein sequence ID" value="GCE26234.1"/>
    <property type="molecule type" value="Genomic_DNA"/>
</dbReference>
<accession>A0A402B4E8</accession>
<dbReference type="InterPro" id="IPR002502">
    <property type="entry name" value="Amidase_domain"/>
</dbReference>
<dbReference type="Gene3D" id="1.10.530.10">
    <property type="match status" value="1"/>
</dbReference>
<evidence type="ECO:0000259" key="5">
    <source>
        <dbReference type="SMART" id="SM00644"/>
    </source>
</evidence>
<dbReference type="SMART" id="SM00644">
    <property type="entry name" value="Ami_2"/>
    <property type="match status" value="1"/>
</dbReference>
<proteinExistence type="predicted"/>
<dbReference type="InterPro" id="IPR051206">
    <property type="entry name" value="NAMLAA_amidase_2"/>
</dbReference>
<evidence type="ECO:0000313" key="6">
    <source>
        <dbReference type="EMBL" id="GCE26234.1"/>
    </source>
</evidence>
<dbReference type="PANTHER" id="PTHR30417:SF1">
    <property type="entry name" value="N-ACETYLMURAMOYL-L-ALANINE AMIDASE AMID"/>
    <property type="match status" value="1"/>
</dbReference>
<dbReference type="CDD" id="cd06583">
    <property type="entry name" value="PGRP"/>
    <property type="match status" value="1"/>
</dbReference>
<dbReference type="InterPro" id="IPR036505">
    <property type="entry name" value="Amidase/PGRP_sf"/>
</dbReference>
<dbReference type="GO" id="GO:0009253">
    <property type="term" value="P:peptidoglycan catabolic process"/>
    <property type="evidence" value="ECO:0007669"/>
    <property type="project" value="InterPro"/>
</dbReference>
<organism evidence="6 7">
    <name type="scientific">Dictyobacter alpinus</name>
    <dbReference type="NCBI Taxonomy" id="2014873"/>
    <lineage>
        <taxon>Bacteria</taxon>
        <taxon>Bacillati</taxon>
        <taxon>Chloroflexota</taxon>
        <taxon>Ktedonobacteria</taxon>
        <taxon>Ktedonobacterales</taxon>
        <taxon>Dictyobacteraceae</taxon>
        <taxon>Dictyobacter</taxon>
    </lineage>
</organism>
<comment type="catalytic activity">
    <reaction evidence="1">
        <text>Hydrolyzes the link between N-acetylmuramoyl residues and L-amino acid residues in certain cell-wall glycopeptides.</text>
        <dbReference type="EC" id="3.5.1.28"/>
    </reaction>
</comment>
<dbReference type="Gene3D" id="3.40.80.10">
    <property type="entry name" value="Peptidoglycan recognition protein-like"/>
    <property type="match status" value="1"/>
</dbReference>
<evidence type="ECO:0000256" key="3">
    <source>
        <dbReference type="ARBA" id="ARBA00022801"/>
    </source>
</evidence>
<reference evidence="7" key="1">
    <citation type="submission" date="2018-12" db="EMBL/GenBank/DDBJ databases">
        <title>Tengunoibacter tsumagoiensis gen. nov., sp. nov., Dictyobacter kobayashii sp. nov., D. alpinus sp. nov., and D. joshuensis sp. nov. and description of Dictyobacteraceae fam. nov. within the order Ktedonobacterales isolated from Tengu-no-mugimeshi.</title>
        <authorList>
            <person name="Wang C.M."/>
            <person name="Zheng Y."/>
            <person name="Sakai Y."/>
            <person name="Toyoda A."/>
            <person name="Minakuchi Y."/>
            <person name="Abe K."/>
            <person name="Yokota A."/>
            <person name="Yabe S."/>
        </authorList>
    </citation>
    <scope>NUCLEOTIDE SEQUENCE [LARGE SCALE GENOMIC DNA]</scope>
    <source>
        <strain evidence="7">Uno16</strain>
    </source>
</reference>